<dbReference type="EMBL" id="FRAP01000025">
    <property type="protein sequence ID" value="SHL34442.1"/>
    <property type="molecule type" value="Genomic_DNA"/>
</dbReference>
<organism evidence="1 2">
    <name type="scientific">Pseudonocardia thermophila</name>
    <dbReference type="NCBI Taxonomy" id="1848"/>
    <lineage>
        <taxon>Bacteria</taxon>
        <taxon>Bacillati</taxon>
        <taxon>Actinomycetota</taxon>
        <taxon>Actinomycetes</taxon>
        <taxon>Pseudonocardiales</taxon>
        <taxon>Pseudonocardiaceae</taxon>
        <taxon>Pseudonocardia</taxon>
    </lineage>
</organism>
<name>A0A1M6ZVD5_PSETH</name>
<dbReference type="InterPro" id="IPR004378">
    <property type="entry name" value="F420H2_quin_Rdtase"/>
</dbReference>
<keyword evidence="2" id="KW-1185">Reference proteome</keyword>
<gene>
    <name evidence="1" type="ORF">SAMN05443637_12517</name>
</gene>
<evidence type="ECO:0000313" key="1">
    <source>
        <dbReference type="EMBL" id="SHL34442.1"/>
    </source>
</evidence>
<dbReference type="AlphaFoldDB" id="A0A1M6ZVD5"/>
<dbReference type="OrthoDB" id="3636252at2"/>
<dbReference type="Gene3D" id="2.30.110.10">
    <property type="entry name" value="Electron Transport, Fmn-binding Protein, Chain A"/>
    <property type="match status" value="1"/>
</dbReference>
<dbReference type="Pfam" id="PF04075">
    <property type="entry name" value="F420H2_quin_red"/>
    <property type="match status" value="1"/>
</dbReference>
<dbReference type="RefSeq" id="WP_073459995.1">
    <property type="nucleotide sequence ID" value="NZ_FRAP01000025.1"/>
</dbReference>
<accession>A0A1M6ZVD5</accession>
<dbReference type="STRING" id="1848.SAMN05443637_12517"/>
<proteinExistence type="predicted"/>
<sequence>MDREQLRQLNQQMAQRIATAEPAPLVDGGYALRVVRTTGRTSGEPRDVPLAVIARDGRRYLVAPRARRDWVANLDAHPACSILGEDAPLTAVRRTDRTAALVALQYARTAHGPARSAFPFTPDALLDEVVAAMPEMAVFELVTTASTDSSTDSSAS</sequence>
<reference evidence="1 2" key="1">
    <citation type="submission" date="2016-11" db="EMBL/GenBank/DDBJ databases">
        <authorList>
            <person name="Jaros S."/>
            <person name="Januszkiewicz K."/>
            <person name="Wedrychowicz H."/>
        </authorList>
    </citation>
    <scope>NUCLEOTIDE SEQUENCE [LARGE SCALE GENOMIC DNA]</scope>
    <source>
        <strain evidence="1 2">DSM 43832</strain>
    </source>
</reference>
<dbReference type="InterPro" id="IPR012349">
    <property type="entry name" value="Split_barrel_FMN-bd"/>
</dbReference>
<dbReference type="Proteomes" id="UP000184363">
    <property type="component" value="Unassembled WGS sequence"/>
</dbReference>
<protein>
    <recommendedName>
        <fullName evidence="3">Deazaflavin-dependent oxidoreductase, nitroreductase family</fullName>
    </recommendedName>
</protein>
<evidence type="ECO:0000313" key="2">
    <source>
        <dbReference type="Proteomes" id="UP000184363"/>
    </source>
</evidence>
<dbReference type="GO" id="GO:0016491">
    <property type="term" value="F:oxidoreductase activity"/>
    <property type="evidence" value="ECO:0007669"/>
    <property type="project" value="InterPro"/>
</dbReference>
<evidence type="ECO:0008006" key="3">
    <source>
        <dbReference type="Google" id="ProtNLM"/>
    </source>
</evidence>